<dbReference type="SUPFAM" id="SSF49401">
    <property type="entry name" value="Bacterial adhesins"/>
    <property type="match status" value="1"/>
</dbReference>
<dbReference type="InterPro" id="IPR000259">
    <property type="entry name" value="Adhesion_dom_fimbrial"/>
</dbReference>
<proteinExistence type="inferred from homology"/>
<dbReference type="Pfam" id="PF00419">
    <property type="entry name" value="Fimbrial"/>
    <property type="match status" value="1"/>
</dbReference>
<evidence type="ECO:0000256" key="3">
    <source>
        <dbReference type="ARBA" id="ARBA00022729"/>
    </source>
</evidence>
<gene>
    <name evidence="7" type="ORF">GW952_05060</name>
</gene>
<feature type="signal peptide" evidence="5">
    <location>
        <begin position="1"/>
        <end position="20"/>
    </location>
</feature>
<dbReference type="EMBL" id="CP048108">
    <property type="protein sequence ID" value="QHS45012.1"/>
    <property type="molecule type" value="Genomic_DNA"/>
</dbReference>
<keyword evidence="3 5" id="KW-0732">Signal</keyword>
<name>A0A6P1UTP8_9ENTR</name>
<dbReference type="InterPro" id="IPR036937">
    <property type="entry name" value="Adhesion_dom_fimbrial_sf"/>
</dbReference>
<dbReference type="GO" id="GO:0009289">
    <property type="term" value="C:pilus"/>
    <property type="evidence" value="ECO:0007669"/>
    <property type="project" value="UniProtKB-SubCell"/>
</dbReference>
<organism evidence="7 8">
    <name type="scientific">Klebsiella michiganensis</name>
    <dbReference type="NCBI Taxonomy" id="1134687"/>
    <lineage>
        <taxon>Bacteria</taxon>
        <taxon>Pseudomonadati</taxon>
        <taxon>Pseudomonadota</taxon>
        <taxon>Gammaproteobacteria</taxon>
        <taxon>Enterobacterales</taxon>
        <taxon>Enterobacteriaceae</taxon>
        <taxon>Klebsiella/Raoultella group</taxon>
        <taxon>Klebsiella</taxon>
    </lineage>
</organism>
<evidence type="ECO:0000313" key="7">
    <source>
        <dbReference type="EMBL" id="QHS45012.1"/>
    </source>
</evidence>
<accession>A0A6P1UTP8</accession>
<dbReference type="PANTHER" id="PTHR33420">
    <property type="entry name" value="FIMBRIAL SUBUNIT ELFA-RELATED"/>
    <property type="match status" value="1"/>
</dbReference>
<dbReference type="Gene3D" id="2.60.40.3310">
    <property type="match status" value="1"/>
</dbReference>
<dbReference type="GO" id="GO:0043709">
    <property type="term" value="P:cell adhesion involved in single-species biofilm formation"/>
    <property type="evidence" value="ECO:0007669"/>
    <property type="project" value="TreeGrafter"/>
</dbReference>
<comment type="similarity">
    <text evidence="2">Belongs to the fimbrial protein family.</text>
</comment>
<dbReference type="Proteomes" id="UP000464389">
    <property type="component" value="Chromosome"/>
</dbReference>
<evidence type="ECO:0000256" key="5">
    <source>
        <dbReference type="SAM" id="SignalP"/>
    </source>
</evidence>
<protein>
    <submittedName>
        <fullName evidence="7">Fimbrial protein</fullName>
    </submittedName>
</protein>
<dbReference type="InterPro" id="IPR050263">
    <property type="entry name" value="Bact_Fimbrial_Adh_Pro"/>
</dbReference>
<evidence type="ECO:0000313" key="8">
    <source>
        <dbReference type="Proteomes" id="UP000464389"/>
    </source>
</evidence>
<dbReference type="AlphaFoldDB" id="A0A6P1UTP8"/>
<comment type="subcellular location">
    <subcellularLocation>
        <location evidence="1">Fimbrium</location>
    </subcellularLocation>
</comment>
<evidence type="ECO:0000259" key="6">
    <source>
        <dbReference type="Pfam" id="PF00419"/>
    </source>
</evidence>
<feature type="domain" description="Fimbrial-type adhesion" evidence="6">
    <location>
        <begin position="196"/>
        <end position="333"/>
    </location>
</feature>
<sequence length="334" mass="34758">MKRVNVPLMLAIPIVSAAHADDGYYCPSSPPTPYIQQLAQIAVSRALPVGSDIPGTQRVFTFSGNCKDSRGWAPVTPGHPIIACYYGNGEEVAGFPGVYKTGVEGIGIALQNSAGRRIKGAGSNCDTRGDALGYISSDGNMTFGYTAKLALVKTGETAISGTLDVAQTKFGMGVYDTGLGIGSKGQQNYIGYAGDIVYKAVSCTVPSALTVNMGSIPVGQFSGPGSTSDEKNLSIPVRCDDKVAVNTSISSQGYLSPTLGVMALSNETGVAQGVGVQVLYNGSPVQFDRFFPVGTIPAAGASITLPLTFRYYQNTPEIHPGHANAVATLTMMYN</sequence>
<dbReference type="Gene3D" id="2.60.40.1090">
    <property type="entry name" value="Fimbrial-type adhesion domain"/>
    <property type="match status" value="1"/>
</dbReference>
<evidence type="ECO:0000256" key="1">
    <source>
        <dbReference type="ARBA" id="ARBA00004561"/>
    </source>
</evidence>
<evidence type="ECO:0000256" key="4">
    <source>
        <dbReference type="ARBA" id="ARBA00023263"/>
    </source>
</evidence>
<keyword evidence="4" id="KW-0281">Fimbrium</keyword>
<evidence type="ECO:0000256" key="2">
    <source>
        <dbReference type="ARBA" id="ARBA00006671"/>
    </source>
</evidence>
<dbReference type="PANTHER" id="PTHR33420:SF12">
    <property type="entry name" value="FIMBRIN-LIKE PROTEIN FIMI-RELATED"/>
    <property type="match status" value="1"/>
</dbReference>
<dbReference type="InterPro" id="IPR008966">
    <property type="entry name" value="Adhesion_dom_sf"/>
</dbReference>
<feature type="chain" id="PRO_5027032213" evidence="5">
    <location>
        <begin position="21"/>
        <end position="334"/>
    </location>
</feature>
<reference evidence="7 8" key="1">
    <citation type="submission" date="2020-01" db="EMBL/GenBank/DDBJ databases">
        <title>Bactrocera dorsalis gut bacteria genome.</title>
        <authorList>
            <person name="Zhang H."/>
            <person name="Cai Z."/>
        </authorList>
    </citation>
    <scope>NUCLEOTIDE SEQUENCE [LARGE SCALE GENOMIC DNA]</scope>
    <source>
        <strain evidence="7 8">BD177</strain>
    </source>
</reference>
<dbReference type="RefSeq" id="WP_160740424.1">
    <property type="nucleotide sequence ID" value="NZ_CP048108.1"/>
</dbReference>